<protein>
    <submittedName>
        <fullName evidence="2">Uncharacterized protein</fullName>
    </submittedName>
</protein>
<feature type="transmembrane region" description="Helical" evidence="1">
    <location>
        <begin position="544"/>
        <end position="567"/>
    </location>
</feature>
<keyword evidence="1" id="KW-0472">Membrane</keyword>
<sequence length="1300" mass="148613">MSAATIKKKIIEHISSNENIYKGNEETQRYWAISRALNTSILMFRSDFLSPFLYKAENATSICYIGYVVSQVYLVLEPLSRHTYYNVDEFEQIPPVESDTMQSGLSCEEPTSMRKLKDSIWTEVDKRNLNDSFEEFKRQTRKEHEANQAIRNPYYLIFEADHLITKYCSFIHRIKTIPNFVPFIDHLDHVIVQAVNLLKRAVELDSVFAFTALPNLAYFTIVQYKLSETYKSTAKSFLMEAQKQIEQHIVPSLIFMKASSYNENDDNIHEDFSKQVEAKLMVISSYSTSIDQAISNIENSQKLMDFSSKCNQTIKTAEKLYRKKPTEFICENCREIKLTFHSLTVVDDVIKTDQALELLKLVPSDYWHVSVEYSYMDKTKLEALSSNIPSCREYQNNRLDPNVESKQMRLITSMNIESNAQLSDSSMMSTRLYVDTMVEMVERLPDEQSFSCYFENLSPEKARHLLQKNTDRNFVLHFHQLTHTQALKILDKFDRNEQNINASFKSVTEYHFQSNRLTEEELHEYAGMGISRFLLVEELQPRPIIASAIVVTLGVAQVVTGACLIALTNGIGVTLGTSLIGEGISDIFFVLQSVWSRNLSLKQYSIQKGISLLLSFSSLGFSTVTQAVSIARTNANFGSRFFGQTMKETVNIFKSSFTAIGTTVAPAATGLSLTLGCKQLMTLGKLVAKQPVANLLSKASDSLKPFIQAKMIEIVNKQLDNIAFISTLNKALIADMYYETNRYQKEIENVISDVLKKQANICANKRVLVNILRTIAPKLLKAAAKLSGILSKAHNVSDEILLCAIGALGSAVCEFGKAYEFNVEMQNLFSTFFEQCTTLQIPTFMELLHHRSGYLISESTATEIYEELLKHKIVHSDYGTGALYDRQNSDSDFSGQISSCSRSMVQTSANHLTEFIKKLEHIDEDQKPHVLHIVRILSKANHSLFKKKFRQKVVDLFVEHIVKDLYGEIIQPLIKQIVKRATYFLADQLDDECDAKDKSMKYRKTPKNKTNHRDSFHNDMIEKFHELIGNGNLVNLLGILAALQNQPISIVQKQIENGSIQNIESKCEAFVLTNPRYMEGIRSIIYYNYACRKVTARENLSSTDHFYFPYEKYDAFQRNMKDLVQQKTDRSIILSHWLTSNSLHFDIETTTFALLYPQMKFLERTGFKLNSIRLCKRMPSDAGQRVVCFVYCSYEGVDRMQRLEEYANNMLSILNSNDNIREDIVADSPIVIVNMCLDKYFHYMLMKKEIIITDAYDEIEILLFAPTSKNIHLQTIPATATSSILGNILFKMCHLLNSDT</sequence>
<reference evidence="2" key="1">
    <citation type="submission" date="2021-02" db="EMBL/GenBank/DDBJ databases">
        <authorList>
            <person name="Nowell W R."/>
        </authorList>
    </citation>
    <scope>NUCLEOTIDE SEQUENCE</scope>
</reference>
<dbReference type="Proteomes" id="UP000663828">
    <property type="component" value="Unassembled WGS sequence"/>
</dbReference>
<evidence type="ECO:0000313" key="3">
    <source>
        <dbReference type="EMBL" id="CAF1398637.1"/>
    </source>
</evidence>
<name>A0A814CBX6_ADIRI</name>
<feature type="transmembrane region" description="Helical" evidence="1">
    <location>
        <begin position="573"/>
        <end position="591"/>
    </location>
</feature>
<comment type="caution">
    <text evidence="2">The sequence shown here is derived from an EMBL/GenBank/DDBJ whole genome shotgun (WGS) entry which is preliminary data.</text>
</comment>
<dbReference type="OrthoDB" id="10186794at2759"/>
<organism evidence="2 4">
    <name type="scientific">Adineta ricciae</name>
    <name type="common">Rotifer</name>
    <dbReference type="NCBI Taxonomy" id="249248"/>
    <lineage>
        <taxon>Eukaryota</taxon>
        <taxon>Metazoa</taxon>
        <taxon>Spiralia</taxon>
        <taxon>Gnathifera</taxon>
        <taxon>Rotifera</taxon>
        <taxon>Eurotatoria</taxon>
        <taxon>Bdelloidea</taxon>
        <taxon>Adinetida</taxon>
        <taxon>Adinetidae</taxon>
        <taxon>Adineta</taxon>
    </lineage>
</organism>
<evidence type="ECO:0000313" key="4">
    <source>
        <dbReference type="Proteomes" id="UP000663828"/>
    </source>
</evidence>
<dbReference type="Proteomes" id="UP000663852">
    <property type="component" value="Unassembled WGS sequence"/>
</dbReference>
<proteinExistence type="predicted"/>
<dbReference type="EMBL" id="CAJNOJ010000323">
    <property type="protein sequence ID" value="CAF1398637.1"/>
    <property type="molecule type" value="Genomic_DNA"/>
</dbReference>
<evidence type="ECO:0000313" key="2">
    <source>
        <dbReference type="EMBL" id="CAF0939916.1"/>
    </source>
</evidence>
<accession>A0A814CBX6</accession>
<feature type="transmembrane region" description="Helical" evidence="1">
    <location>
        <begin position="612"/>
        <end position="631"/>
    </location>
</feature>
<keyword evidence="1" id="KW-1133">Transmembrane helix</keyword>
<evidence type="ECO:0000256" key="1">
    <source>
        <dbReference type="SAM" id="Phobius"/>
    </source>
</evidence>
<keyword evidence="1" id="KW-0812">Transmembrane</keyword>
<dbReference type="EMBL" id="CAJNOR010000530">
    <property type="protein sequence ID" value="CAF0939916.1"/>
    <property type="molecule type" value="Genomic_DNA"/>
</dbReference>
<keyword evidence="4" id="KW-1185">Reference proteome</keyword>
<gene>
    <name evidence="3" type="ORF">EDS130_LOCUS35875</name>
    <name evidence="2" type="ORF">XAT740_LOCUS10058</name>
</gene>